<dbReference type="EMBL" id="JAHLFU010000022">
    <property type="protein sequence ID" value="MBU3852454.1"/>
    <property type="molecule type" value="Genomic_DNA"/>
</dbReference>
<name>A0A9E2P054_9BACT</name>
<reference evidence="1" key="2">
    <citation type="submission" date="2021-04" db="EMBL/GenBank/DDBJ databases">
        <authorList>
            <person name="Gilroy R."/>
        </authorList>
    </citation>
    <scope>NUCLEOTIDE SEQUENCE</scope>
    <source>
        <strain evidence="1">G3-2149</strain>
    </source>
</reference>
<dbReference type="Pfam" id="PF19555">
    <property type="entry name" value="DUF6078"/>
    <property type="match status" value="1"/>
</dbReference>
<proteinExistence type="predicted"/>
<dbReference type="InterPro" id="IPR045724">
    <property type="entry name" value="DUF6078"/>
</dbReference>
<evidence type="ECO:0000313" key="1">
    <source>
        <dbReference type="EMBL" id="MBU3852454.1"/>
    </source>
</evidence>
<reference evidence="1" key="1">
    <citation type="journal article" date="2021" name="PeerJ">
        <title>Extensive microbial diversity within the chicken gut microbiome revealed by metagenomics and culture.</title>
        <authorList>
            <person name="Gilroy R."/>
            <person name="Ravi A."/>
            <person name="Getino M."/>
            <person name="Pursley I."/>
            <person name="Horton D.L."/>
            <person name="Alikhan N.F."/>
            <person name="Baker D."/>
            <person name="Gharbi K."/>
            <person name="Hall N."/>
            <person name="Watson M."/>
            <person name="Adriaenssens E.M."/>
            <person name="Foster-Nyarko E."/>
            <person name="Jarju S."/>
            <person name="Secka A."/>
            <person name="Antonio M."/>
            <person name="Oren A."/>
            <person name="Chaudhuri R.R."/>
            <person name="La Ragione R."/>
            <person name="Hildebrand F."/>
            <person name="Pallen M.J."/>
        </authorList>
    </citation>
    <scope>NUCLEOTIDE SEQUENCE</scope>
    <source>
        <strain evidence="1">G3-2149</strain>
    </source>
</reference>
<dbReference type="Proteomes" id="UP000823865">
    <property type="component" value="Unassembled WGS sequence"/>
</dbReference>
<protein>
    <submittedName>
        <fullName evidence="1">Uncharacterized protein</fullName>
    </submittedName>
</protein>
<gene>
    <name evidence="1" type="ORF">H9789_01245</name>
</gene>
<organism evidence="1 2">
    <name type="scientific">Candidatus Paraprevotella stercoravium</name>
    <dbReference type="NCBI Taxonomy" id="2838725"/>
    <lineage>
        <taxon>Bacteria</taxon>
        <taxon>Pseudomonadati</taxon>
        <taxon>Bacteroidota</taxon>
        <taxon>Bacteroidia</taxon>
        <taxon>Bacteroidales</taxon>
        <taxon>Prevotellaceae</taxon>
        <taxon>Paraprevotella</taxon>
    </lineage>
</organism>
<dbReference type="AlphaFoldDB" id="A0A9E2P054"/>
<accession>A0A9E2P054</accession>
<comment type="caution">
    <text evidence="1">The sequence shown here is derived from an EMBL/GenBank/DDBJ whole genome shotgun (WGS) entry which is preliminary data.</text>
</comment>
<evidence type="ECO:0000313" key="2">
    <source>
        <dbReference type="Proteomes" id="UP000823865"/>
    </source>
</evidence>
<sequence length="144" mass="17044">MPKKFYTTIPANYAVCLHHDCPKAATCLHQIAYQTLVEQENYLNLINPNRCGKDDTCRFYRDNTPVVYARGFTNFQKRMFPDQYQTFKSILINKFSRNSYFERRRGETALSPKEQGIVLQALKAAGITEEFKFDNYEENYNWRD</sequence>